<dbReference type="EMBL" id="KN824355">
    <property type="protein sequence ID" value="KIM22478.1"/>
    <property type="molecule type" value="Genomic_DNA"/>
</dbReference>
<gene>
    <name evidence="2" type="ORF">M408DRAFT_284377</name>
</gene>
<evidence type="ECO:0000313" key="3">
    <source>
        <dbReference type="Proteomes" id="UP000054097"/>
    </source>
</evidence>
<accession>A0A0C2W7Q5</accession>
<organism evidence="2 3">
    <name type="scientific">Serendipita vermifera MAFF 305830</name>
    <dbReference type="NCBI Taxonomy" id="933852"/>
    <lineage>
        <taxon>Eukaryota</taxon>
        <taxon>Fungi</taxon>
        <taxon>Dikarya</taxon>
        <taxon>Basidiomycota</taxon>
        <taxon>Agaricomycotina</taxon>
        <taxon>Agaricomycetes</taxon>
        <taxon>Sebacinales</taxon>
        <taxon>Serendipitaceae</taxon>
        <taxon>Serendipita</taxon>
    </lineage>
</organism>
<protein>
    <submittedName>
        <fullName evidence="2">Uncharacterized protein</fullName>
    </submittedName>
</protein>
<dbReference type="Proteomes" id="UP000054097">
    <property type="component" value="Unassembled WGS sequence"/>
</dbReference>
<evidence type="ECO:0000256" key="1">
    <source>
        <dbReference type="SAM" id="MobiDB-lite"/>
    </source>
</evidence>
<feature type="region of interest" description="Disordered" evidence="1">
    <location>
        <begin position="1"/>
        <end position="34"/>
    </location>
</feature>
<evidence type="ECO:0000313" key="2">
    <source>
        <dbReference type="EMBL" id="KIM22478.1"/>
    </source>
</evidence>
<reference evidence="3" key="2">
    <citation type="submission" date="2015-01" db="EMBL/GenBank/DDBJ databases">
        <title>Evolutionary Origins and Diversification of the Mycorrhizal Mutualists.</title>
        <authorList>
            <consortium name="DOE Joint Genome Institute"/>
            <consortium name="Mycorrhizal Genomics Consortium"/>
            <person name="Kohler A."/>
            <person name="Kuo A."/>
            <person name="Nagy L.G."/>
            <person name="Floudas D."/>
            <person name="Copeland A."/>
            <person name="Barry K.W."/>
            <person name="Cichocki N."/>
            <person name="Veneault-Fourrey C."/>
            <person name="LaButti K."/>
            <person name="Lindquist E.A."/>
            <person name="Lipzen A."/>
            <person name="Lundell T."/>
            <person name="Morin E."/>
            <person name="Murat C."/>
            <person name="Riley R."/>
            <person name="Ohm R."/>
            <person name="Sun H."/>
            <person name="Tunlid A."/>
            <person name="Henrissat B."/>
            <person name="Grigoriev I.V."/>
            <person name="Hibbett D.S."/>
            <person name="Martin F."/>
        </authorList>
    </citation>
    <scope>NUCLEOTIDE SEQUENCE [LARGE SCALE GENOMIC DNA]</scope>
    <source>
        <strain evidence="3">MAFF 305830</strain>
    </source>
</reference>
<sequence>MMGALPVAPRVRSPLDNRPSRPLYPGDREGHSPAYTGQAQQLRFSIKQPITLTATLSIPVQSRTIGLLSTIVVRRTSRTTKYDYL</sequence>
<dbReference type="AlphaFoldDB" id="A0A0C2W7Q5"/>
<reference evidence="2 3" key="1">
    <citation type="submission" date="2014-04" db="EMBL/GenBank/DDBJ databases">
        <authorList>
            <consortium name="DOE Joint Genome Institute"/>
            <person name="Kuo A."/>
            <person name="Zuccaro A."/>
            <person name="Kohler A."/>
            <person name="Nagy L.G."/>
            <person name="Floudas D."/>
            <person name="Copeland A."/>
            <person name="Barry K.W."/>
            <person name="Cichocki N."/>
            <person name="Veneault-Fourrey C."/>
            <person name="LaButti K."/>
            <person name="Lindquist E.A."/>
            <person name="Lipzen A."/>
            <person name="Lundell T."/>
            <person name="Morin E."/>
            <person name="Murat C."/>
            <person name="Sun H."/>
            <person name="Tunlid A."/>
            <person name="Henrissat B."/>
            <person name="Grigoriev I.V."/>
            <person name="Hibbett D.S."/>
            <person name="Martin F."/>
            <person name="Nordberg H.P."/>
            <person name="Cantor M.N."/>
            <person name="Hua S.X."/>
        </authorList>
    </citation>
    <scope>NUCLEOTIDE SEQUENCE [LARGE SCALE GENOMIC DNA]</scope>
    <source>
        <strain evidence="2 3">MAFF 305830</strain>
    </source>
</reference>
<name>A0A0C2W7Q5_SERVB</name>
<dbReference type="HOGENOM" id="CLU_2514053_0_0_1"/>
<keyword evidence="3" id="KW-1185">Reference proteome</keyword>
<proteinExistence type="predicted"/>